<proteinExistence type="predicted"/>
<keyword evidence="3" id="KW-1185">Reference proteome</keyword>
<name>A0AAD3D256_9STRA</name>
<feature type="compositionally biased region" description="Low complexity" evidence="1">
    <location>
        <begin position="652"/>
        <end position="677"/>
    </location>
</feature>
<gene>
    <name evidence="2" type="ORF">CTEN210_12703</name>
</gene>
<dbReference type="EMBL" id="BLLK01000051">
    <property type="protein sequence ID" value="GFH56227.1"/>
    <property type="molecule type" value="Genomic_DNA"/>
</dbReference>
<accession>A0AAD3D256</accession>
<sequence>MKFKTTVATLLASSASTNAINIEQFLPTIKNIPRALQEYYWYYFDEDVQTMDAHGNGTGIDPDGECVCMDQTEFELTSEEGRRGELLDAIRVEMLESDGLTDEELAGLLNQFVDICGQGGMGMTLLADIEFSQCGGESSTFNYVNYPACVSRMCGGTDGDIKITSEVIAMQVNPFEDCDNMTVSNYSFFNETERPKESCQIVIPLEPEPSEDDQVMVDDEVKEIVDNVTNVENVTGAPSSYYETDDEEENNDDEFELPPGVSMECQQDFAQVFPEFYTVSSTLVTLQVTNLVGPVDYEFIFEKEKHEEELDLFTSNCTDSLGTTFYASWMYGEACLDDALNSMKYTHVPVCLPTSCGYHASKVLMEIVLLEGDNDLCEVNVSIDESVPMDEDDSSKSAKSSKSSAKEPKSSSKKASKSVKSSKTVKTVKKEKKIKVPKSGISGGRPIDRQCQFEMMGFYGNEMGVDPYLNPNRHYVIDTLMECSDPEDALQFCEYNGNETALEEFSEACESLNGTAVQTDWKLTDICTDINATAMVDSIGMWECIPNVCSETDAMNFFHTIYFHPEEPSCYAEVSYAHMHSGAKMVKSAKGSDGVIASTKITKAGGTSKMKKLKRSKNSSSGKAGGVTSKMSKAEGSTKSSKASVTPTQQTSKMSKAESSGGSKSVKASSTSSSSLPKKMKKVKVVKSSSLGTETVAVPSTMSLETATKKIMKKKPKALR</sequence>
<feature type="compositionally biased region" description="Polar residues" evidence="1">
    <location>
        <begin position="629"/>
        <end position="651"/>
    </location>
</feature>
<protein>
    <submittedName>
        <fullName evidence="2">Uncharacterized protein</fullName>
    </submittedName>
</protein>
<feature type="compositionally biased region" description="Basic residues" evidence="1">
    <location>
        <begin position="710"/>
        <end position="720"/>
    </location>
</feature>
<feature type="region of interest" description="Disordered" evidence="1">
    <location>
        <begin position="606"/>
        <end position="695"/>
    </location>
</feature>
<comment type="caution">
    <text evidence="2">The sequence shown here is derived from an EMBL/GenBank/DDBJ whole genome shotgun (WGS) entry which is preliminary data.</text>
</comment>
<reference evidence="2 3" key="1">
    <citation type="journal article" date="2021" name="Sci. Rep.">
        <title>The genome of the diatom Chaetoceros tenuissimus carries an ancient integrated fragment of an extant virus.</title>
        <authorList>
            <person name="Hongo Y."/>
            <person name="Kimura K."/>
            <person name="Takaki Y."/>
            <person name="Yoshida Y."/>
            <person name="Baba S."/>
            <person name="Kobayashi G."/>
            <person name="Nagasaki K."/>
            <person name="Hano T."/>
            <person name="Tomaru Y."/>
        </authorList>
    </citation>
    <scope>NUCLEOTIDE SEQUENCE [LARGE SCALE GENOMIC DNA]</scope>
    <source>
        <strain evidence="2 3">NIES-3715</strain>
    </source>
</reference>
<feature type="region of interest" description="Disordered" evidence="1">
    <location>
        <begin position="387"/>
        <end position="432"/>
    </location>
</feature>
<dbReference type="Proteomes" id="UP001054902">
    <property type="component" value="Unassembled WGS sequence"/>
</dbReference>
<dbReference type="AlphaFoldDB" id="A0AAD3D256"/>
<evidence type="ECO:0000313" key="3">
    <source>
        <dbReference type="Proteomes" id="UP001054902"/>
    </source>
</evidence>
<evidence type="ECO:0000313" key="2">
    <source>
        <dbReference type="EMBL" id="GFH56227.1"/>
    </source>
</evidence>
<evidence type="ECO:0000256" key="1">
    <source>
        <dbReference type="SAM" id="MobiDB-lite"/>
    </source>
</evidence>
<feature type="region of interest" description="Disordered" evidence="1">
    <location>
        <begin position="701"/>
        <end position="720"/>
    </location>
</feature>
<organism evidence="2 3">
    <name type="scientific">Chaetoceros tenuissimus</name>
    <dbReference type="NCBI Taxonomy" id="426638"/>
    <lineage>
        <taxon>Eukaryota</taxon>
        <taxon>Sar</taxon>
        <taxon>Stramenopiles</taxon>
        <taxon>Ochrophyta</taxon>
        <taxon>Bacillariophyta</taxon>
        <taxon>Coscinodiscophyceae</taxon>
        <taxon>Chaetocerotophycidae</taxon>
        <taxon>Chaetocerotales</taxon>
        <taxon>Chaetocerotaceae</taxon>
        <taxon>Chaetoceros</taxon>
    </lineage>
</organism>